<evidence type="ECO:0000256" key="16">
    <source>
        <dbReference type="RuleBase" id="RU361169"/>
    </source>
</evidence>
<feature type="chain" id="PRO_5001646702" description="galacturonan 1,4-alpha-galacturonidase" evidence="17">
    <location>
        <begin position="20"/>
        <end position="439"/>
    </location>
</feature>
<dbReference type="InterPro" id="IPR000743">
    <property type="entry name" value="Glyco_hydro_28"/>
</dbReference>
<organism evidence="18 19">
    <name type="scientific">Jaapia argillacea MUCL 33604</name>
    <dbReference type="NCBI Taxonomy" id="933084"/>
    <lineage>
        <taxon>Eukaryota</taxon>
        <taxon>Fungi</taxon>
        <taxon>Dikarya</taxon>
        <taxon>Basidiomycota</taxon>
        <taxon>Agaricomycotina</taxon>
        <taxon>Agaricomycetes</taxon>
        <taxon>Agaricomycetidae</taxon>
        <taxon>Jaapiales</taxon>
        <taxon>Jaapiaceae</taxon>
        <taxon>Jaapia</taxon>
    </lineage>
</organism>
<proteinExistence type="inferred from homology"/>
<keyword evidence="9 16" id="KW-0326">Glycosidase</keyword>
<dbReference type="STRING" id="933084.A0A067PGZ6"/>
<evidence type="ECO:0000256" key="3">
    <source>
        <dbReference type="ARBA" id="ARBA00022525"/>
    </source>
</evidence>
<evidence type="ECO:0000256" key="11">
    <source>
        <dbReference type="ARBA" id="ARBA00037312"/>
    </source>
</evidence>
<dbReference type="EMBL" id="KL197735">
    <property type="protein sequence ID" value="KDQ53105.1"/>
    <property type="molecule type" value="Genomic_DNA"/>
</dbReference>
<dbReference type="GO" id="GO:0047911">
    <property type="term" value="F:galacturan 1,4-alpha-galacturonidase activity"/>
    <property type="evidence" value="ECO:0007669"/>
    <property type="project" value="UniProtKB-EC"/>
</dbReference>
<evidence type="ECO:0000256" key="4">
    <source>
        <dbReference type="ARBA" id="ARBA00022729"/>
    </source>
</evidence>
<keyword evidence="10" id="KW-0961">Cell wall biogenesis/degradation</keyword>
<accession>A0A067PGZ6</accession>
<protein>
    <recommendedName>
        <fullName evidence="12">galacturonan 1,4-alpha-galacturonidase</fullName>
        <ecNumber evidence="12">3.2.1.67</ecNumber>
    </recommendedName>
    <alternativeName>
        <fullName evidence="13">Galacturan 1,4-alpha-galacturonidase C</fullName>
    </alternativeName>
    <alternativeName>
        <fullName evidence="14">Poly(1,4-alpha-D-galacturonide)galacturonohydrolase C</fullName>
    </alternativeName>
</protein>
<dbReference type="Proteomes" id="UP000027265">
    <property type="component" value="Unassembled WGS sequence"/>
</dbReference>
<evidence type="ECO:0000256" key="7">
    <source>
        <dbReference type="ARBA" id="ARBA00023157"/>
    </source>
</evidence>
<dbReference type="InterPro" id="IPR011050">
    <property type="entry name" value="Pectin_lyase_fold/virulence"/>
</dbReference>
<keyword evidence="6 16" id="KW-0378">Hydrolase</keyword>
<evidence type="ECO:0000256" key="10">
    <source>
        <dbReference type="ARBA" id="ARBA00023316"/>
    </source>
</evidence>
<evidence type="ECO:0000256" key="1">
    <source>
        <dbReference type="ARBA" id="ARBA00004613"/>
    </source>
</evidence>
<dbReference type="InParanoid" id="A0A067PGZ6"/>
<dbReference type="PANTHER" id="PTHR31736">
    <property type="match status" value="1"/>
</dbReference>
<keyword evidence="19" id="KW-1185">Reference proteome</keyword>
<evidence type="ECO:0000256" key="17">
    <source>
        <dbReference type="SAM" id="SignalP"/>
    </source>
</evidence>
<evidence type="ECO:0000256" key="8">
    <source>
        <dbReference type="ARBA" id="ARBA00023180"/>
    </source>
</evidence>
<evidence type="ECO:0000256" key="12">
    <source>
        <dbReference type="ARBA" id="ARBA00038933"/>
    </source>
</evidence>
<name>A0A067PGZ6_9AGAM</name>
<dbReference type="AlphaFoldDB" id="A0A067PGZ6"/>
<comment type="similarity">
    <text evidence="2 16">Belongs to the glycosyl hydrolase 28 family.</text>
</comment>
<gene>
    <name evidence="18" type="ORF">JAAARDRAFT_197601</name>
</gene>
<keyword evidence="3" id="KW-0964">Secreted</keyword>
<dbReference type="GO" id="GO:0005576">
    <property type="term" value="C:extracellular region"/>
    <property type="evidence" value="ECO:0007669"/>
    <property type="project" value="UniProtKB-SubCell"/>
</dbReference>
<comment type="catalytic activity">
    <reaction evidence="15">
        <text>[(1-&gt;4)-alpha-D-galacturonosyl](n) + H2O = alpha-D-galacturonate + [(1-&gt;4)-alpha-D-galacturonosyl](n-1)</text>
        <dbReference type="Rhea" id="RHEA:14117"/>
        <dbReference type="Rhea" id="RHEA-COMP:14570"/>
        <dbReference type="Rhea" id="RHEA-COMP:14572"/>
        <dbReference type="ChEBI" id="CHEBI:15377"/>
        <dbReference type="ChEBI" id="CHEBI:58658"/>
        <dbReference type="ChEBI" id="CHEBI:140523"/>
        <dbReference type="EC" id="3.2.1.67"/>
    </reaction>
</comment>
<evidence type="ECO:0000313" key="18">
    <source>
        <dbReference type="EMBL" id="KDQ53105.1"/>
    </source>
</evidence>
<evidence type="ECO:0000313" key="19">
    <source>
        <dbReference type="Proteomes" id="UP000027265"/>
    </source>
</evidence>
<dbReference type="Gene3D" id="2.160.20.10">
    <property type="entry name" value="Single-stranded right-handed beta-helix, Pectin lyase-like"/>
    <property type="match status" value="1"/>
</dbReference>
<evidence type="ECO:0000256" key="6">
    <source>
        <dbReference type="ARBA" id="ARBA00022801"/>
    </source>
</evidence>
<evidence type="ECO:0000256" key="13">
    <source>
        <dbReference type="ARBA" id="ARBA00041474"/>
    </source>
</evidence>
<comment type="function">
    <text evidence="11">Specific in hydrolyzing the terminal glycosidic bond of polygalacturonic acid and oligogalacturonates.</text>
</comment>
<dbReference type="HOGENOM" id="CLU_016031_1_2_1"/>
<evidence type="ECO:0000256" key="14">
    <source>
        <dbReference type="ARBA" id="ARBA00042262"/>
    </source>
</evidence>
<dbReference type="SUPFAM" id="SSF51126">
    <property type="entry name" value="Pectin lyase-like"/>
    <property type="match status" value="1"/>
</dbReference>
<dbReference type="GO" id="GO:0005975">
    <property type="term" value="P:carbohydrate metabolic process"/>
    <property type="evidence" value="ECO:0007669"/>
    <property type="project" value="InterPro"/>
</dbReference>
<dbReference type="EC" id="3.2.1.67" evidence="12"/>
<keyword evidence="8" id="KW-0325">Glycoprotein</keyword>
<keyword evidence="4 17" id="KW-0732">Signal</keyword>
<dbReference type="InterPro" id="IPR012334">
    <property type="entry name" value="Pectin_lyas_fold"/>
</dbReference>
<keyword evidence="5" id="KW-0677">Repeat</keyword>
<dbReference type="GO" id="GO:0071555">
    <property type="term" value="P:cell wall organization"/>
    <property type="evidence" value="ECO:0007669"/>
    <property type="project" value="UniProtKB-KW"/>
</dbReference>
<keyword evidence="7" id="KW-1015">Disulfide bond</keyword>
<dbReference type="GO" id="GO:0004650">
    <property type="term" value="F:polygalacturonase activity"/>
    <property type="evidence" value="ECO:0007669"/>
    <property type="project" value="InterPro"/>
</dbReference>
<dbReference type="OrthoDB" id="187139at2759"/>
<evidence type="ECO:0000256" key="5">
    <source>
        <dbReference type="ARBA" id="ARBA00022737"/>
    </source>
</evidence>
<feature type="signal peptide" evidence="17">
    <location>
        <begin position="1"/>
        <end position="19"/>
    </location>
</feature>
<evidence type="ECO:0000256" key="2">
    <source>
        <dbReference type="ARBA" id="ARBA00008834"/>
    </source>
</evidence>
<dbReference type="Pfam" id="PF00295">
    <property type="entry name" value="Glyco_hydro_28"/>
    <property type="match status" value="1"/>
</dbReference>
<dbReference type="PANTHER" id="PTHR31736:SF11">
    <property type="entry name" value="EXOPOLYGALACTURONASE C-RELATED"/>
    <property type="match status" value="1"/>
</dbReference>
<evidence type="ECO:0000256" key="9">
    <source>
        <dbReference type="ARBA" id="ARBA00023295"/>
    </source>
</evidence>
<sequence length="439" mass="47206">MAIRLATLSLLLFASIAWAWPACTVVHNDGQDDTPNVYAAVQGCPAGEVVVFAANTTYNMFTPLNLNASDVTLSIQGNLSLPTNITAVQAAVNASTNGGYWLYFGGSNVTLQGSADPHNGWIDSHGQQWWDANNTIGRPILLGFNVNVGYLYNLKVYKPIAWAIELASATNIYASNTLIDASSTGSFPFNTDGFIATGSNIVIEDSIILNGDDAINIGQNSVGTHNVTVRRAYMGYSSHGCSIGSLGRVPSQPANVSNILFENVFFDGTLYGARFKSWVGGTGLAKNVTFRNFGMRNVSFPLYLSQTYIDQNNPGPPRVNNASVIMEDFTYENFYGDINTYSPGDGSCISDPCWWATISFVGLTAGVIDLAFVRYYEPDADGTQAVIMRCNENACSNFTLTNINLHTQSGVPATTLCNYPPVNSTNLGFLCANGTFTPT</sequence>
<comment type="subcellular location">
    <subcellularLocation>
        <location evidence="1">Secreted</location>
    </subcellularLocation>
</comment>
<evidence type="ECO:0000256" key="15">
    <source>
        <dbReference type="ARBA" id="ARBA00048766"/>
    </source>
</evidence>
<reference evidence="19" key="1">
    <citation type="journal article" date="2014" name="Proc. Natl. Acad. Sci. U.S.A.">
        <title>Extensive sampling of basidiomycete genomes demonstrates inadequacy of the white-rot/brown-rot paradigm for wood decay fungi.</title>
        <authorList>
            <person name="Riley R."/>
            <person name="Salamov A.A."/>
            <person name="Brown D.W."/>
            <person name="Nagy L.G."/>
            <person name="Floudas D."/>
            <person name="Held B.W."/>
            <person name="Levasseur A."/>
            <person name="Lombard V."/>
            <person name="Morin E."/>
            <person name="Otillar R."/>
            <person name="Lindquist E.A."/>
            <person name="Sun H."/>
            <person name="LaButti K.M."/>
            <person name="Schmutz J."/>
            <person name="Jabbour D."/>
            <person name="Luo H."/>
            <person name="Baker S.E."/>
            <person name="Pisabarro A.G."/>
            <person name="Walton J.D."/>
            <person name="Blanchette R.A."/>
            <person name="Henrissat B."/>
            <person name="Martin F."/>
            <person name="Cullen D."/>
            <person name="Hibbett D.S."/>
            <person name="Grigoriev I.V."/>
        </authorList>
    </citation>
    <scope>NUCLEOTIDE SEQUENCE [LARGE SCALE GENOMIC DNA]</scope>
    <source>
        <strain evidence="19">MUCL 33604</strain>
    </source>
</reference>